<proteinExistence type="predicted"/>
<evidence type="ECO:0000256" key="1">
    <source>
        <dbReference type="SAM" id="SignalP"/>
    </source>
</evidence>
<sequence length="153" mass="16277">MNFTKRLSLKIVPLIAFGVLASGCAAGGTYEETLTSEAKSGENLTLPQENSPVDSWEHVAVLCPYSTPPANLPAAMKTATEQINTDTDDSQQWLVFGKGSDAESIALSRAKIDFCSSATDNSNVYPADQQWSVQEGDEGVLVLSIDTTSKVSS</sequence>
<dbReference type="Proteomes" id="UP001595884">
    <property type="component" value="Unassembled WGS sequence"/>
</dbReference>
<dbReference type="RefSeq" id="WP_141393490.1">
    <property type="nucleotide sequence ID" value="NZ_JBHSHE010000025.1"/>
</dbReference>
<dbReference type="EMBL" id="JBHSHE010000025">
    <property type="protein sequence ID" value="MFC4715804.1"/>
    <property type="molecule type" value="Genomic_DNA"/>
</dbReference>
<accession>A0ABV9MKX5</accession>
<feature type="signal peptide" evidence="1">
    <location>
        <begin position="1"/>
        <end position="21"/>
    </location>
</feature>
<evidence type="ECO:0008006" key="4">
    <source>
        <dbReference type="Google" id="ProtNLM"/>
    </source>
</evidence>
<organism evidence="2 3">
    <name type="scientific">Glutamicibacter bergerei</name>
    <dbReference type="NCBI Taxonomy" id="256702"/>
    <lineage>
        <taxon>Bacteria</taxon>
        <taxon>Bacillati</taxon>
        <taxon>Actinomycetota</taxon>
        <taxon>Actinomycetes</taxon>
        <taxon>Micrococcales</taxon>
        <taxon>Micrococcaceae</taxon>
        <taxon>Glutamicibacter</taxon>
    </lineage>
</organism>
<keyword evidence="3" id="KW-1185">Reference proteome</keyword>
<dbReference type="PROSITE" id="PS51257">
    <property type="entry name" value="PROKAR_LIPOPROTEIN"/>
    <property type="match status" value="1"/>
</dbReference>
<evidence type="ECO:0000313" key="3">
    <source>
        <dbReference type="Proteomes" id="UP001595884"/>
    </source>
</evidence>
<keyword evidence="1" id="KW-0732">Signal</keyword>
<comment type="caution">
    <text evidence="2">The sequence shown here is derived from an EMBL/GenBank/DDBJ whole genome shotgun (WGS) entry which is preliminary data.</text>
</comment>
<gene>
    <name evidence="2" type="ORF">ACFO7V_06585</name>
</gene>
<protein>
    <recommendedName>
        <fullName evidence="4">Lipoprotein</fullName>
    </recommendedName>
</protein>
<feature type="chain" id="PRO_5045377672" description="Lipoprotein" evidence="1">
    <location>
        <begin position="22"/>
        <end position="153"/>
    </location>
</feature>
<reference evidence="3" key="1">
    <citation type="journal article" date="2019" name="Int. J. Syst. Evol. Microbiol.">
        <title>The Global Catalogue of Microorganisms (GCM) 10K type strain sequencing project: providing services to taxonomists for standard genome sequencing and annotation.</title>
        <authorList>
            <consortium name="The Broad Institute Genomics Platform"/>
            <consortium name="The Broad Institute Genome Sequencing Center for Infectious Disease"/>
            <person name="Wu L."/>
            <person name="Ma J."/>
        </authorList>
    </citation>
    <scope>NUCLEOTIDE SEQUENCE [LARGE SCALE GENOMIC DNA]</scope>
    <source>
        <strain evidence="3">CGMCC 1.12849</strain>
    </source>
</reference>
<evidence type="ECO:0000313" key="2">
    <source>
        <dbReference type="EMBL" id="MFC4715804.1"/>
    </source>
</evidence>
<name>A0ABV9MKX5_9MICC</name>